<dbReference type="STRING" id="579105.SAMN04488096_11032"/>
<sequence>MKKLPFLLILLISNFTFSQIQSVIVNNNTKEVIPYVNIWVENEDIGTTSNNNGEFELNINNSKTIIFSAIGFETKKIISDSIKSVITLNPTVTQLEEVIIQNKLETKEISIGKFKKSKIDFYYSTGKKPWIVARFFKYQEAYKNTPFLNKINVLTNSDIDNAKFNIRLYSIDSNGEPDEYIYQENIIGTAEKGKNITEVDVSNLNIQFPKEGFFVAIEWLIVDANKRTYEYNMYNSDEKRIGYSYEPSIGTIPSETNEDNWIFHFGKWRKREKNISTPKKINYSKRYRDKYNSIAVELILTN</sequence>
<evidence type="ECO:0000313" key="2">
    <source>
        <dbReference type="EMBL" id="SHJ19342.1"/>
    </source>
</evidence>
<dbReference type="SUPFAM" id="SSF49464">
    <property type="entry name" value="Carboxypeptidase regulatory domain-like"/>
    <property type="match status" value="1"/>
</dbReference>
<keyword evidence="1" id="KW-0732">Signal</keyword>
<dbReference type="AlphaFoldDB" id="A0A1M6HAT4"/>
<keyword evidence="3" id="KW-1185">Reference proteome</keyword>
<gene>
    <name evidence="2" type="ORF">SAMN04488096_11032</name>
</gene>
<organism evidence="2 3">
    <name type="scientific">Mesonia phycicola</name>
    <dbReference type="NCBI Taxonomy" id="579105"/>
    <lineage>
        <taxon>Bacteria</taxon>
        <taxon>Pseudomonadati</taxon>
        <taxon>Bacteroidota</taxon>
        <taxon>Flavobacteriia</taxon>
        <taxon>Flavobacteriales</taxon>
        <taxon>Flavobacteriaceae</taxon>
        <taxon>Mesonia</taxon>
    </lineage>
</organism>
<dbReference type="RefSeq" id="WP_073153355.1">
    <property type="nucleotide sequence ID" value="NZ_FQYY01000010.1"/>
</dbReference>
<reference evidence="2 3" key="1">
    <citation type="submission" date="2016-11" db="EMBL/GenBank/DDBJ databases">
        <authorList>
            <person name="Jaros S."/>
            <person name="Januszkiewicz K."/>
            <person name="Wedrychowicz H."/>
        </authorList>
    </citation>
    <scope>NUCLEOTIDE SEQUENCE [LARGE SCALE GENOMIC DNA]</scope>
    <source>
        <strain evidence="2 3">DSM 21425</strain>
    </source>
</reference>
<dbReference type="Proteomes" id="UP000184225">
    <property type="component" value="Unassembled WGS sequence"/>
</dbReference>
<feature type="signal peptide" evidence="1">
    <location>
        <begin position="1"/>
        <end position="18"/>
    </location>
</feature>
<feature type="chain" id="PRO_5012612841" evidence="1">
    <location>
        <begin position="19"/>
        <end position="302"/>
    </location>
</feature>
<evidence type="ECO:0000256" key="1">
    <source>
        <dbReference type="SAM" id="SignalP"/>
    </source>
</evidence>
<protein>
    <submittedName>
        <fullName evidence="2">CarboxypepD_reg-like domain-containing protein</fullName>
    </submittedName>
</protein>
<proteinExistence type="predicted"/>
<dbReference type="OrthoDB" id="1201225at2"/>
<accession>A0A1M6HAT4</accession>
<dbReference type="Pfam" id="PF13715">
    <property type="entry name" value="CarbopepD_reg_2"/>
    <property type="match status" value="1"/>
</dbReference>
<dbReference type="EMBL" id="FQYY01000010">
    <property type="protein sequence ID" value="SHJ19342.1"/>
    <property type="molecule type" value="Genomic_DNA"/>
</dbReference>
<name>A0A1M6HAT4_9FLAO</name>
<evidence type="ECO:0000313" key="3">
    <source>
        <dbReference type="Proteomes" id="UP000184225"/>
    </source>
</evidence>
<dbReference type="InterPro" id="IPR008969">
    <property type="entry name" value="CarboxyPept-like_regulatory"/>
</dbReference>